<dbReference type="InterPro" id="IPR014730">
    <property type="entry name" value="ETF_a/b_N"/>
</dbReference>
<dbReference type="SUPFAM" id="SSF52402">
    <property type="entry name" value="Adenine nucleotide alpha hydrolases-like"/>
    <property type="match status" value="1"/>
</dbReference>
<dbReference type="RefSeq" id="WP_005911851.1">
    <property type="nucleotide sequence ID" value="NZ_KQ235737.1"/>
</dbReference>
<dbReference type="PANTHER" id="PTHR21294:SF17">
    <property type="entry name" value="PROTEIN FIXA"/>
    <property type="match status" value="1"/>
</dbReference>
<dbReference type="PANTHER" id="PTHR21294">
    <property type="entry name" value="ELECTRON TRANSFER FLAVOPROTEIN BETA-SUBUNIT"/>
    <property type="match status" value="1"/>
</dbReference>
<evidence type="ECO:0000313" key="2">
    <source>
        <dbReference type="EMBL" id="EEO40495.1"/>
    </source>
</evidence>
<protein>
    <recommendedName>
        <fullName evidence="1">Electron transfer flavoprotein alpha/beta-subunit N-terminal domain-containing protein</fullName>
    </recommendedName>
</protein>
<dbReference type="InterPro" id="IPR033948">
    <property type="entry name" value="ETF_beta_N"/>
</dbReference>
<comment type="caution">
    <text evidence="2">The sequence shown here is derived from an EMBL/GenBank/DDBJ whole genome shotgun (WGS) entry which is preliminary data.</text>
</comment>
<evidence type="ECO:0000259" key="1">
    <source>
        <dbReference type="SMART" id="SM00893"/>
    </source>
</evidence>
<feature type="domain" description="Electron transfer flavoprotein alpha/beta-subunit N-terminal" evidence="1">
    <location>
        <begin position="23"/>
        <end position="219"/>
    </location>
</feature>
<dbReference type="EMBL" id="ACDE02000019">
    <property type="protein sequence ID" value="EEO40495.1"/>
    <property type="molecule type" value="Genomic_DNA"/>
</dbReference>
<reference evidence="2 3" key="1">
    <citation type="submission" date="2011-10" db="EMBL/GenBank/DDBJ databases">
        <title>The Genome Sequence of Fusobacterium sp. 4_1_13.</title>
        <authorList>
            <consortium name="The Broad Institute Genome Sequencing Platform"/>
            <person name="Earl A."/>
            <person name="Ward D."/>
            <person name="Feldgarden M."/>
            <person name="Gevers D."/>
            <person name="Strauss J."/>
            <person name="Ambrose C."/>
            <person name="Allen-Vercoe E."/>
            <person name="Young S.K."/>
            <person name="Zeng Q."/>
            <person name="Gargeya S."/>
            <person name="Fitzgerald M."/>
            <person name="Haas B."/>
            <person name="Abouelleil A."/>
            <person name="Alvarado L."/>
            <person name="Arachchi H.M."/>
            <person name="Berlin A."/>
            <person name="Brown A."/>
            <person name="Chapman S.B."/>
            <person name="Chen Z."/>
            <person name="Dunbar C."/>
            <person name="Freedman E."/>
            <person name="Gearin G."/>
            <person name="Goldberg J."/>
            <person name="Griggs A."/>
            <person name="Gujja S."/>
            <person name="Heiman D."/>
            <person name="Howarth C."/>
            <person name="Larson L."/>
            <person name="Lui A."/>
            <person name="MacDonald P.J."/>
            <person name="Montmayeur A."/>
            <person name="Murphy C."/>
            <person name="Neiman D."/>
            <person name="Pearson M."/>
            <person name="Priest M."/>
            <person name="Roberts A."/>
            <person name="Saif S."/>
            <person name="Shea T."/>
            <person name="Shenoy N."/>
            <person name="Sisk P."/>
            <person name="Stolte C."/>
            <person name="Sykes S."/>
            <person name="Wortman J."/>
            <person name="Nusbaum C."/>
            <person name="Birren B."/>
        </authorList>
    </citation>
    <scope>NUCLEOTIDE SEQUENCE [LARGE SCALE GENOMIC DNA]</scope>
    <source>
        <strain evidence="2 3">4_1_13</strain>
    </source>
</reference>
<dbReference type="InterPro" id="IPR014729">
    <property type="entry name" value="Rossmann-like_a/b/a_fold"/>
</dbReference>
<organism evidence="2 3">
    <name type="scientific">Fusobacterium vincentii 4_1_13</name>
    <dbReference type="NCBI Taxonomy" id="469606"/>
    <lineage>
        <taxon>Bacteria</taxon>
        <taxon>Fusobacteriati</taxon>
        <taxon>Fusobacteriota</taxon>
        <taxon>Fusobacteriia</taxon>
        <taxon>Fusobacteriales</taxon>
        <taxon>Fusobacteriaceae</taxon>
        <taxon>Fusobacterium</taxon>
    </lineage>
</organism>
<accession>A0A0M1VV56</accession>
<dbReference type="CDD" id="cd01714">
    <property type="entry name" value="ETF_beta"/>
    <property type="match status" value="1"/>
</dbReference>
<dbReference type="Gene3D" id="3.40.50.620">
    <property type="entry name" value="HUPs"/>
    <property type="match status" value="1"/>
</dbReference>
<dbReference type="GeneID" id="79799799"/>
<sequence>MEILVCVKQVADDSVEVFMNEKTGKPALEGVEKVVNAFDTYALEMAVRLKEAKGDITVTTLSLGGEDAKNGLKNCLAVGADEAFYIKDENYQEKDAVIIAQALSKGIQKIEEQRGKKFDIIFCGKETTDFATGQVGIMLADELNYGVVTNLVDIDTEGEKVIAKKETETGYEKVEVVSPCLVTVNKPNYEPRYPTIKSKMAARKKEIAEVSIEVANESAVKEVKLFSPPKRQAGVKIKTGTAEELVAQAIQKMLEAKVF</sequence>
<name>A0A0M1VV56_FUSVC</name>
<proteinExistence type="predicted"/>
<gene>
    <name evidence="2" type="ORF">FSCG_01208</name>
</gene>
<dbReference type="HOGENOM" id="CLU_060196_1_0_0"/>
<dbReference type="Proteomes" id="UP000004925">
    <property type="component" value="Unassembled WGS sequence"/>
</dbReference>
<dbReference type="PIRSF" id="PIRSF000090">
    <property type="entry name" value="Beta-ETF"/>
    <property type="match status" value="1"/>
</dbReference>
<dbReference type="eggNOG" id="COG2086">
    <property type="taxonomic scope" value="Bacteria"/>
</dbReference>
<evidence type="ECO:0000313" key="3">
    <source>
        <dbReference type="Proteomes" id="UP000004925"/>
    </source>
</evidence>
<dbReference type="AlphaFoldDB" id="A0A0M1VV56"/>
<dbReference type="Pfam" id="PF01012">
    <property type="entry name" value="ETF"/>
    <property type="match status" value="1"/>
</dbReference>
<dbReference type="SMART" id="SM00893">
    <property type="entry name" value="ETF"/>
    <property type="match status" value="1"/>
</dbReference>
<dbReference type="GO" id="GO:0009055">
    <property type="term" value="F:electron transfer activity"/>
    <property type="evidence" value="ECO:0007669"/>
    <property type="project" value="InterPro"/>
</dbReference>
<dbReference type="InterPro" id="IPR012255">
    <property type="entry name" value="ETF_b"/>
</dbReference>